<gene>
    <name evidence="5" type="ORF">NTEN_LOCUS21452</name>
</gene>
<evidence type="ECO:0000256" key="3">
    <source>
        <dbReference type="SAM" id="Coils"/>
    </source>
</evidence>
<dbReference type="Pfam" id="PF20422">
    <property type="entry name" value="DHR-2_Lobe_B"/>
    <property type="match status" value="1"/>
</dbReference>
<dbReference type="EMBL" id="CADCXU010031439">
    <property type="protein sequence ID" value="CAB0017440.1"/>
    <property type="molecule type" value="Genomic_DNA"/>
</dbReference>
<dbReference type="Proteomes" id="UP000479000">
    <property type="component" value="Unassembled WGS sequence"/>
</dbReference>
<comment type="similarity">
    <text evidence="2">Belongs to the DOCK family.</text>
</comment>
<feature type="coiled-coil region" evidence="3">
    <location>
        <begin position="49"/>
        <end position="97"/>
    </location>
</feature>
<keyword evidence="6" id="KW-1185">Reference proteome</keyword>
<keyword evidence="3" id="KW-0175">Coiled coil</keyword>
<dbReference type="GO" id="GO:0007264">
    <property type="term" value="P:small GTPase-mediated signal transduction"/>
    <property type="evidence" value="ECO:0007669"/>
    <property type="project" value="InterPro"/>
</dbReference>
<accession>A0A6H5HML1</accession>
<dbReference type="PROSITE" id="PS51651">
    <property type="entry name" value="DOCKER"/>
    <property type="match status" value="1"/>
</dbReference>
<evidence type="ECO:0000313" key="5">
    <source>
        <dbReference type="EMBL" id="CAB0017440.1"/>
    </source>
</evidence>
<dbReference type="InterPro" id="IPR043161">
    <property type="entry name" value="DOCK_C_lobe_A"/>
</dbReference>
<protein>
    <recommendedName>
        <fullName evidence="4">DOCKER domain-containing protein</fullName>
    </recommendedName>
</protein>
<dbReference type="InterPro" id="IPR046770">
    <property type="entry name" value="DOCKER_Lobe_B"/>
</dbReference>
<organism evidence="5 6">
    <name type="scientific">Nesidiocoris tenuis</name>
    <dbReference type="NCBI Taxonomy" id="355587"/>
    <lineage>
        <taxon>Eukaryota</taxon>
        <taxon>Metazoa</taxon>
        <taxon>Ecdysozoa</taxon>
        <taxon>Arthropoda</taxon>
        <taxon>Hexapoda</taxon>
        <taxon>Insecta</taxon>
        <taxon>Pterygota</taxon>
        <taxon>Neoptera</taxon>
        <taxon>Paraneoptera</taxon>
        <taxon>Hemiptera</taxon>
        <taxon>Heteroptera</taxon>
        <taxon>Panheteroptera</taxon>
        <taxon>Cimicomorpha</taxon>
        <taxon>Miridae</taxon>
        <taxon>Dicyphina</taxon>
        <taxon>Nesidiocoris</taxon>
    </lineage>
</organism>
<evidence type="ECO:0000313" key="6">
    <source>
        <dbReference type="Proteomes" id="UP000479000"/>
    </source>
</evidence>
<evidence type="ECO:0000259" key="4">
    <source>
        <dbReference type="PROSITE" id="PS51651"/>
    </source>
</evidence>
<reference evidence="5 6" key="1">
    <citation type="submission" date="2020-02" db="EMBL/GenBank/DDBJ databases">
        <authorList>
            <person name="Ferguson B K."/>
        </authorList>
    </citation>
    <scope>NUCLEOTIDE SEQUENCE [LARGE SCALE GENOMIC DNA]</scope>
</reference>
<dbReference type="PANTHER" id="PTHR23317:SF26">
    <property type="entry name" value="ZIZIMIN, ISOFORM K"/>
    <property type="match status" value="1"/>
</dbReference>
<feature type="non-terminal residue" evidence="5">
    <location>
        <position position="320"/>
    </location>
</feature>
<proteinExistence type="inferred from homology"/>
<keyword evidence="1" id="KW-0344">Guanine-nucleotide releasing factor</keyword>
<dbReference type="AlphaFoldDB" id="A0A6H5HML1"/>
<dbReference type="InterPro" id="IPR026791">
    <property type="entry name" value="DOCK"/>
</dbReference>
<dbReference type="InterPro" id="IPR027357">
    <property type="entry name" value="DOCKER_dom"/>
</dbReference>
<name>A0A6H5HML1_9HEMI</name>
<evidence type="ECO:0000256" key="2">
    <source>
        <dbReference type="PROSITE-ProRule" id="PRU00984"/>
    </source>
</evidence>
<dbReference type="OrthoDB" id="47328at2759"/>
<dbReference type="PANTHER" id="PTHR23317">
    <property type="entry name" value="DEDICATOR OF CYTOKINESIS DOCK"/>
    <property type="match status" value="1"/>
</dbReference>
<dbReference type="GO" id="GO:0005085">
    <property type="term" value="F:guanyl-nucleotide exchange factor activity"/>
    <property type="evidence" value="ECO:0007669"/>
    <property type="project" value="UniProtKB-KW"/>
</dbReference>
<dbReference type="Pfam" id="PF06920">
    <property type="entry name" value="DHR-2_Lobe_A"/>
    <property type="match status" value="1"/>
</dbReference>
<sequence>MSKATKVSWKCGPCKVQPICSGNDLEELFLRLETRLESRLNQTVRDAVRVEITEQFSKLEKRISAVENACTSQESKNIDFQQQIDAISAELAALKNNLGAGAQQCETGLPMEEIMNEAACCQLHIAALMAQYLKLKNEQDWGAEAFSPISINIARDENSLKLDSGVQDVQYTENGLLEQMEICADYLEKAERYECLYYLYNLILPIYHKKRDYAAMSRAYHSLSEAASKITQVQGKRLLGRFYRITFFGQIDENDLDPKIAHIQVTHVTPYWDKNDSLLRVTEFEQNHNISTFMFETPFTKDGKPRGTPAEQYKRRTILT</sequence>
<dbReference type="InterPro" id="IPR046769">
    <property type="entry name" value="DOCKER_Lobe_A"/>
</dbReference>
<evidence type="ECO:0000256" key="1">
    <source>
        <dbReference type="ARBA" id="ARBA00022658"/>
    </source>
</evidence>
<dbReference type="Gene3D" id="1.25.40.410">
    <property type="match status" value="1"/>
</dbReference>
<feature type="domain" description="DOCKER" evidence="4">
    <location>
        <begin position="88"/>
        <end position="320"/>
    </location>
</feature>